<dbReference type="InterPro" id="IPR015424">
    <property type="entry name" value="PyrdxlP-dep_Trfase"/>
</dbReference>
<evidence type="ECO:0000256" key="3">
    <source>
        <dbReference type="ARBA" id="ARBA00012239"/>
    </source>
</evidence>
<dbReference type="OrthoDB" id="9804366at2"/>
<dbReference type="EC" id="2.8.1.7" evidence="3"/>
<evidence type="ECO:0000256" key="6">
    <source>
        <dbReference type="ARBA" id="ARBA00050776"/>
    </source>
</evidence>
<dbReference type="InterPro" id="IPR010969">
    <property type="entry name" value="Cys_dSase-rel_unknwn_funct"/>
</dbReference>
<evidence type="ECO:0000313" key="9">
    <source>
        <dbReference type="EMBL" id="SHH32738.1"/>
    </source>
</evidence>
<dbReference type="PROSITE" id="PS00595">
    <property type="entry name" value="AA_TRANSFER_CLASS_5"/>
    <property type="match status" value="1"/>
</dbReference>
<dbReference type="PANTHER" id="PTHR43586:SF4">
    <property type="entry name" value="ISOPENICILLIN N EPIMERASE"/>
    <property type="match status" value="1"/>
</dbReference>
<dbReference type="CDD" id="cd06453">
    <property type="entry name" value="SufS_like"/>
    <property type="match status" value="1"/>
</dbReference>
<comment type="similarity">
    <text evidence="2">Belongs to the class-V pyridoxal-phosphate-dependent aminotransferase family. Csd subfamily.</text>
</comment>
<keyword evidence="10" id="KW-1185">Reference proteome</keyword>
<accession>A0A1M5S368</accession>
<dbReference type="GO" id="GO:0031071">
    <property type="term" value="F:cysteine desulfurase activity"/>
    <property type="evidence" value="ECO:0007669"/>
    <property type="project" value="UniProtKB-EC"/>
</dbReference>
<dbReference type="InterPro" id="IPR015421">
    <property type="entry name" value="PyrdxlP-dep_Trfase_major"/>
</dbReference>
<evidence type="ECO:0000259" key="8">
    <source>
        <dbReference type="Pfam" id="PF00266"/>
    </source>
</evidence>
<dbReference type="GO" id="GO:0006534">
    <property type="term" value="P:cysteine metabolic process"/>
    <property type="evidence" value="ECO:0007669"/>
    <property type="project" value="InterPro"/>
</dbReference>
<dbReference type="InterPro" id="IPR000192">
    <property type="entry name" value="Aminotrans_V_dom"/>
</dbReference>
<gene>
    <name evidence="9" type="ORF">SAMN02745207_00724</name>
</gene>
<dbReference type="PIRSF" id="PIRSF005572">
    <property type="entry name" value="NifS"/>
    <property type="match status" value="1"/>
</dbReference>
<evidence type="ECO:0000256" key="2">
    <source>
        <dbReference type="ARBA" id="ARBA00010447"/>
    </source>
</evidence>
<organism evidence="9 10">
    <name type="scientific">Clostridium grantii DSM 8605</name>
    <dbReference type="NCBI Taxonomy" id="1121316"/>
    <lineage>
        <taxon>Bacteria</taxon>
        <taxon>Bacillati</taxon>
        <taxon>Bacillota</taxon>
        <taxon>Clostridia</taxon>
        <taxon>Eubacteriales</taxon>
        <taxon>Clostridiaceae</taxon>
        <taxon>Clostridium</taxon>
    </lineage>
</organism>
<keyword evidence="5" id="KW-0663">Pyridoxal phosphate</keyword>
<reference evidence="9 10" key="1">
    <citation type="submission" date="2016-11" db="EMBL/GenBank/DDBJ databases">
        <authorList>
            <person name="Jaros S."/>
            <person name="Januszkiewicz K."/>
            <person name="Wedrychowicz H."/>
        </authorList>
    </citation>
    <scope>NUCLEOTIDE SEQUENCE [LARGE SCALE GENOMIC DNA]</scope>
    <source>
        <strain evidence="9 10">DSM 8605</strain>
    </source>
</reference>
<comment type="catalytic activity">
    <reaction evidence="6">
        <text>(sulfur carrier)-H + L-cysteine = (sulfur carrier)-SH + L-alanine</text>
        <dbReference type="Rhea" id="RHEA:43892"/>
        <dbReference type="Rhea" id="RHEA-COMP:14737"/>
        <dbReference type="Rhea" id="RHEA-COMP:14739"/>
        <dbReference type="ChEBI" id="CHEBI:29917"/>
        <dbReference type="ChEBI" id="CHEBI:35235"/>
        <dbReference type="ChEBI" id="CHEBI:57972"/>
        <dbReference type="ChEBI" id="CHEBI:64428"/>
        <dbReference type="EC" id="2.8.1.7"/>
    </reaction>
</comment>
<dbReference type="AlphaFoldDB" id="A0A1M5S368"/>
<name>A0A1M5S368_9CLOT</name>
<evidence type="ECO:0000256" key="1">
    <source>
        <dbReference type="ARBA" id="ARBA00001933"/>
    </source>
</evidence>
<dbReference type="RefSeq" id="WP_073337080.1">
    <property type="nucleotide sequence ID" value="NZ_FQXM01000004.1"/>
</dbReference>
<dbReference type="InterPro" id="IPR010970">
    <property type="entry name" value="Cys_dSase_SufS"/>
</dbReference>
<sequence length="381" mass="42075">MLYLDNAATSFPKPEQVYQAVDKCMRNYCGNPGRAGHKMALQSAREIYQTRELISKLFNIKDPMRIIFTSNATEALNLAFKGLLKPQDHVITSSMEHNSVIRPLNHLKEIGVDTTIIKCDNEGRLNLRALEETICPNTKLICITHASNVTGTLLPIDEVGKICKKHNIMFMVDASQTAGSYEIDVVKLGIDLLATAGHKGLMGPQGTGVLYIKEGIDLKPLKEGGTGSKSELLTQPFIMPDYYESGTLNTPGIVGLGAGIKFILDTSIDKIKKHEQKLTKLMLEELKKIENVIIYGVVDSNQQAAVISFNIKGLDSSETNYILDNEYDIYTRSGLHCAVLAHETIGTVEIGVVRVSFGYFNDENDVITIIEAIKEIDRAQL</sequence>
<proteinExistence type="inferred from homology"/>
<feature type="domain" description="Aminotransferase class V" evidence="8">
    <location>
        <begin position="3"/>
        <end position="366"/>
    </location>
</feature>
<dbReference type="Gene3D" id="3.90.1150.10">
    <property type="entry name" value="Aspartate Aminotransferase, domain 1"/>
    <property type="match status" value="1"/>
</dbReference>
<keyword evidence="4" id="KW-0808">Transferase</keyword>
<evidence type="ECO:0000256" key="4">
    <source>
        <dbReference type="ARBA" id="ARBA00022679"/>
    </source>
</evidence>
<dbReference type="InterPro" id="IPR015422">
    <property type="entry name" value="PyrdxlP-dep_Trfase_small"/>
</dbReference>
<dbReference type="Proteomes" id="UP000184447">
    <property type="component" value="Unassembled WGS sequence"/>
</dbReference>
<dbReference type="NCBIfam" id="TIGR01977">
    <property type="entry name" value="am_tr_V_EF2568"/>
    <property type="match status" value="1"/>
</dbReference>
<dbReference type="PANTHER" id="PTHR43586">
    <property type="entry name" value="CYSTEINE DESULFURASE"/>
    <property type="match status" value="1"/>
</dbReference>
<evidence type="ECO:0000256" key="5">
    <source>
        <dbReference type="ARBA" id="ARBA00022898"/>
    </source>
</evidence>
<dbReference type="InterPro" id="IPR020578">
    <property type="entry name" value="Aminotrans_V_PyrdxlP_BS"/>
</dbReference>
<protein>
    <recommendedName>
        <fullName evidence="3">cysteine desulfurase</fullName>
        <ecNumber evidence="3">2.8.1.7</ecNumber>
    </recommendedName>
</protein>
<dbReference type="SUPFAM" id="SSF53383">
    <property type="entry name" value="PLP-dependent transferases"/>
    <property type="match status" value="1"/>
</dbReference>
<dbReference type="Gene3D" id="3.40.640.10">
    <property type="entry name" value="Type I PLP-dependent aspartate aminotransferase-like (Major domain)"/>
    <property type="match status" value="1"/>
</dbReference>
<dbReference type="InterPro" id="IPR016454">
    <property type="entry name" value="Cysteine_dSase"/>
</dbReference>
<evidence type="ECO:0000313" key="10">
    <source>
        <dbReference type="Proteomes" id="UP000184447"/>
    </source>
</evidence>
<dbReference type="GO" id="GO:0030170">
    <property type="term" value="F:pyridoxal phosphate binding"/>
    <property type="evidence" value="ECO:0007669"/>
    <property type="project" value="InterPro"/>
</dbReference>
<dbReference type="EMBL" id="FQXM01000004">
    <property type="protein sequence ID" value="SHH32738.1"/>
    <property type="molecule type" value="Genomic_DNA"/>
</dbReference>
<evidence type="ECO:0000256" key="7">
    <source>
        <dbReference type="RuleBase" id="RU004504"/>
    </source>
</evidence>
<comment type="cofactor">
    <cofactor evidence="1 7">
        <name>pyridoxal 5'-phosphate</name>
        <dbReference type="ChEBI" id="CHEBI:597326"/>
    </cofactor>
</comment>
<dbReference type="STRING" id="1121316.SAMN02745207_00724"/>
<dbReference type="Pfam" id="PF00266">
    <property type="entry name" value="Aminotran_5"/>
    <property type="match status" value="1"/>
</dbReference>